<gene>
    <name evidence="9" type="ORF">Q8X39_11865</name>
</gene>
<feature type="transmembrane region" description="Helical" evidence="7">
    <location>
        <begin position="428"/>
        <end position="450"/>
    </location>
</feature>
<comment type="caution">
    <text evidence="9">The sequence shown here is derived from an EMBL/GenBank/DDBJ whole genome shotgun (WGS) entry which is preliminary data.</text>
</comment>
<feature type="domain" description="Polysaccharide chain length determinant N-terminal" evidence="8">
    <location>
        <begin position="13"/>
        <end position="68"/>
    </location>
</feature>
<evidence type="ECO:0000259" key="8">
    <source>
        <dbReference type="Pfam" id="PF02706"/>
    </source>
</evidence>
<feature type="coiled-coil region" evidence="6">
    <location>
        <begin position="326"/>
        <end position="391"/>
    </location>
</feature>
<comment type="subcellular location">
    <subcellularLocation>
        <location evidence="1">Cell membrane</location>
        <topology evidence="1">Multi-pass membrane protein</topology>
    </subcellularLocation>
</comment>
<dbReference type="InterPro" id="IPR050445">
    <property type="entry name" value="Bact_polysacc_biosynth/exp"/>
</dbReference>
<evidence type="ECO:0000256" key="3">
    <source>
        <dbReference type="ARBA" id="ARBA00022692"/>
    </source>
</evidence>
<protein>
    <submittedName>
        <fullName evidence="9">Wzz/FepE/Etk N-terminal domain-containing protein</fullName>
    </submittedName>
</protein>
<evidence type="ECO:0000256" key="5">
    <source>
        <dbReference type="ARBA" id="ARBA00023136"/>
    </source>
</evidence>
<dbReference type="InterPro" id="IPR014345">
    <property type="entry name" value="XrtA_polysacc_chain"/>
</dbReference>
<dbReference type="PANTHER" id="PTHR32309:SF13">
    <property type="entry name" value="FERRIC ENTEROBACTIN TRANSPORT PROTEIN FEPE"/>
    <property type="match status" value="1"/>
</dbReference>
<dbReference type="InterPro" id="IPR003856">
    <property type="entry name" value="LPS_length_determ_N"/>
</dbReference>
<dbReference type="EMBL" id="JAUZEE010000005">
    <property type="protein sequence ID" value="MDP4301336.1"/>
    <property type="molecule type" value="Genomic_DNA"/>
</dbReference>
<organism evidence="9 10">
    <name type="scientific">Leptothrix discophora</name>
    <dbReference type="NCBI Taxonomy" id="89"/>
    <lineage>
        <taxon>Bacteria</taxon>
        <taxon>Pseudomonadati</taxon>
        <taxon>Pseudomonadota</taxon>
        <taxon>Betaproteobacteria</taxon>
        <taxon>Burkholderiales</taxon>
        <taxon>Sphaerotilaceae</taxon>
        <taxon>Leptothrix</taxon>
    </lineage>
</organism>
<proteinExistence type="predicted"/>
<accession>A0ABT9G4C0</accession>
<dbReference type="RefSeq" id="WP_305749878.1">
    <property type="nucleotide sequence ID" value="NZ_JAUZEE010000005.1"/>
</dbReference>
<dbReference type="Pfam" id="PF02706">
    <property type="entry name" value="Wzz"/>
    <property type="match status" value="1"/>
</dbReference>
<dbReference type="NCBIfam" id="TIGR03007">
    <property type="entry name" value="pepcterm_ChnLen"/>
    <property type="match status" value="1"/>
</dbReference>
<evidence type="ECO:0000256" key="2">
    <source>
        <dbReference type="ARBA" id="ARBA00022475"/>
    </source>
</evidence>
<evidence type="ECO:0000256" key="1">
    <source>
        <dbReference type="ARBA" id="ARBA00004651"/>
    </source>
</evidence>
<evidence type="ECO:0000256" key="4">
    <source>
        <dbReference type="ARBA" id="ARBA00022989"/>
    </source>
</evidence>
<keyword evidence="4 7" id="KW-1133">Transmembrane helix</keyword>
<evidence type="ECO:0000256" key="7">
    <source>
        <dbReference type="SAM" id="Phobius"/>
    </source>
</evidence>
<keyword evidence="6" id="KW-0175">Coiled coil</keyword>
<feature type="coiled-coil region" evidence="6">
    <location>
        <begin position="175"/>
        <end position="238"/>
    </location>
</feature>
<keyword evidence="2" id="KW-1003">Cell membrane</keyword>
<keyword evidence="10" id="KW-1185">Reference proteome</keyword>
<reference evidence="9 10" key="1">
    <citation type="submission" date="2023-08" db="EMBL/GenBank/DDBJ databases">
        <authorList>
            <person name="Roldan D.M."/>
            <person name="Menes R.J."/>
        </authorList>
    </citation>
    <scope>NUCLEOTIDE SEQUENCE [LARGE SCALE GENOMIC DNA]</scope>
    <source>
        <strain evidence="9 10">CCM 2812</strain>
    </source>
</reference>
<keyword evidence="3 7" id="KW-0812">Transmembrane</keyword>
<evidence type="ECO:0000313" key="9">
    <source>
        <dbReference type="EMBL" id="MDP4301336.1"/>
    </source>
</evidence>
<feature type="transmembrane region" description="Helical" evidence="7">
    <location>
        <begin position="20"/>
        <end position="40"/>
    </location>
</feature>
<dbReference type="Proteomes" id="UP001235760">
    <property type="component" value="Unassembled WGS sequence"/>
</dbReference>
<evidence type="ECO:0000313" key="10">
    <source>
        <dbReference type="Proteomes" id="UP001235760"/>
    </source>
</evidence>
<sequence length="517" mass="57421">MNEISRQVTQAARGVWRHRWLAVTVTWAVALVGAAVVWLVPERFAATARVYVDTQTVLKPLMAGLAFQPDVDQQVRMLGRTLISRPNIEVLVKDPAIGLSTGNQAEDDRTIETLMKSIKVENTGGPNMYALSYRDPDGARALRLVDALVNLFMASGTEGKRKDSQDASRFIDEQIKVYEAKLIESENRLKDFKLRNLTVASTTNQDYFARMGSLTDEINRLRISLSAAEQSRDAIKRELATELPALPVEAASAPSSLTPELDARLDAQRRQLDDLLRRYTDAHPDVITTRRTVAQLEEQRRIEHDAKARVESGRPRIAGAATNPVYQRLRISLTESEANVASLRAQLGTQQGRLEEIRAQAGRMPQAEAELAQLNRDYDIIRKNYEQLVSRREAASLGVKIDQTASIADFRLIEPPRVLPQPVFPSRIHLALAVMVLALLAGIGSAWATTMLKPTFSNERELSEFTKRPVLGGLTRIVDGPALDLARQERLRVGGMVGLFLIGHLGWIAFVAMHSGT</sequence>
<keyword evidence="5 7" id="KW-0472">Membrane</keyword>
<evidence type="ECO:0000256" key="6">
    <source>
        <dbReference type="SAM" id="Coils"/>
    </source>
</evidence>
<dbReference type="PANTHER" id="PTHR32309">
    <property type="entry name" value="TYROSINE-PROTEIN KINASE"/>
    <property type="match status" value="1"/>
</dbReference>
<name>A0ABT9G4C0_LEPDI</name>
<feature type="transmembrane region" description="Helical" evidence="7">
    <location>
        <begin position="493"/>
        <end position="513"/>
    </location>
</feature>